<dbReference type="NCBIfam" id="TIGR04056">
    <property type="entry name" value="OMP_RagA_SusC"/>
    <property type="match status" value="1"/>
</dbReference>
<evidence type="ECO:0000256" key="4">
    <source>
        <dbReference type="ARBA" id="ARBA00022496"/>
    </source>
</evidence>
<dbReference type="NCBIfam" id="TIGR04057">
    <property type="entry name" value="SusC_RagA_signa"/>
    <property type="match status" value="1"/>
</dbReference>
<dbReference type="InterPro" id="IPR011662">
    <property type="entry name" value="Secretin/TonB_short_N"/>
</dbReference>
<evidence type="ECO:0000256" key="7">
    <source>
        <dbReference type="ARBA" id="ARBA00023077"/>
    </source>
</evidence>
<dbReference type="InterPro" id="IPR012910">
    <property type="entry name" value="Plug_dom"/>
</dbReference>
<dbReference type="SMART" id="SM00965">
    <property type="entry name" value="STN"/>
    <property type="match status" value="1"/>
</dbReference>
<dbReference type="Gene3D" id="2.40.170.20">
    <property type="entry name" value="TonB-dependent receptor, beta-barrel domain"/>
    <property type="match status" value="1"/>
</dbReference>
<dbReference type="SUPFAM" id="SSF49464">
    <property type="entry name" value="Carboxypeptidase regulatory domain-like"/>
    <property type="match status" value="1"/>
</dbReference>
<feature type="chain" id="PRO_5015148663" evidence="12">
    <location>
        <begin position="22"/>
        <end position="1105"/>
    </location>
</feature>
<keyword evidence="12" id="KW-0732">Signal</keyword>
<dbReference type="Proteomes" id="UP000240971">
    <property type="component" value="Unassembled WGS sequence"/>
</dbReference>
<dbReference type="InterPro" id="IPR008969">
    <property type="entry name" value="CarboxyPept-like_regulatory"/>
</dbReference>
<evidence type="ECO:0000256" key="6">
    <source>
        <dbReference type="ARBA" id="ARBA00023004"/>
    </source>
</evidence>
<name>A0A2P8HCH5_CHINA</name>
<dbReference type="Gene3D" id="3.55.50.30">
    <property type="match status" value="1"/>
</dbReference>
<dbReference type="Gene3D" id="2.60.40.1120">
    <property type="entry name" value="Carboxypeptidase-like, regulatory domain"/>
    <property type="match status" value="1"/>
</dbReference>
<protein>
    <submittedName>
        <fullName evidence="14">TonB-linked SusC/RagA family outer membrane protein</fullName>
    </submittedName>
</protein>
<accession>A0A2P8HCH5</accession>
<dbReference type="InterPro" id="IPR023997">
    <property type="entry name" value="TonB-dep_OMP_SusC/RagA_CS"/>
</dbReference>
<dbReference type="GO" id="GO:0006826">
    <property type="term" value="P:iron ion transport"/>
    <property type="evidence" value="ECO:0007669"/>
    <property type="project" value="UniProtKB-KW"/>
</dbReference>
<evidence type="ECO:0000256" key="11">
    <source>
        <dbReference type="RuleBase" id="RU003357"/>
    </source>
</evidence>
<reference evidence="14 15" key="1">
    <citation type="submission" date="2018-03" db="EMBL/GenBank/DDBJ databases">
        <title>Genomic Encyclopedia of Archaeal and Bacterial Type Strains, Phase II (KMG-II): from individual species to whole genera.</title>
        <authorList>
            <person name="Goeker M."/>
        </authorList>
    </citation>
    <scope>NUCLEOTIDE SEQUENCE [LARGE SCALE GENOMIC DNA]</scope>
    <source>
        <strain evidence="14 15">DSM 24859</strain>
    </source>
</reference>
<evidence type="ECO:0000256" key="8">
    <source>
        <dbReference type="ARBA" id="ARBA00023136"/>
    </source>
</evidence>
<dbReference type="SUPFAM" id="SSF56935">
    <property type="entry name" value="Porins"/>
    <property type="match status" value="1"/>
</dbReference>
<dbReference type="Gene3D" id="2.170.130.10">
    <property type="entry name" value="TonB-dependent receptor, plug domain"/>
    <property type="match status" value="1"/>
</dbReference>
<proteinExistence type="inferred from homology"/>
<keyword evidence="4" id="KW-0406">Ion transport</keyword>
<keyword evidence="2 10" id="KW-0813">Transport</keyword>
<evidence type="ECO:0000313" key="15">
    <source>
        <dbReference type="Proteomes" id="UP000240971"/>
    </source>
</evidence>
<keyword evidence="6" id="KW-0408">Iron</keyword>
<keyword evidence="15" id="KW-1185">Reference proteome</keyword>
<dbReference type="InterPro" id="IPR039426">
    <property type="entry name" value="TonB-dep_rcpt-like"/>
</dbReference>
<dbReference type="Pfam" id="PF07660">
    <property type="entry name" value="STN"/>
    <property type="match status" value="1"/>
</dbReference>
<evidence type="ECO:0000256" key="5">
    <source>
        <dbReference type="ARBA" id="ARBA00022692"/>
    </source>
</evidence>
<evidence type="ECO:0000256" key="10">
    <source>
        <dbReference type="PROSITE-ProRule" id="PRU01360"/>
    </source>
</evidence>
<dbReference type="Pfam" id="PF13715">
    <property type="entry name" value="CarbopepD_reg_2"/>
    <property type="match status" value="1"/>
</dbReference>
<dbReference type="FunFam" id="2.170.130.10:FF:000008">
    <property type="entry name" value="SusC/RagA family TonB-linked outer membrane protein"/>
    <property type="match status" value="1"/>
</dbReference>
<sequence length="1105" mass="119665">MKLTFVLLITAFLHVAASSYAQKITIAGKNVSLDEVLKKISTQTGYNFIYTDQMLQDTKPMDVQFRNASLEDVLVKCFDGQPLTYAINQKTIVIRRKPKPDEPSPPPVIITGKVTAVNNEPLVGVSIRVKGTTIGTNTNAGGTYTLKVPGNEAVLVYSYVGYISQERKVSSGQEINITLVEDPTKLNEVIVVAYGTQKTKYVTNAVSSIKSKDIANVPVSSTDALLQGRAAGVQVIQNSGQPGGAITVRVRGITSINAGNSPLYVVDGVPVQSGNPSSLAMGTTTNSIAAINPNDIESLEVLKDASAASLYGSRAANGVVLITTKRGKSGAPAVTLNYYTGFQKDIASKRPKKINNCQYIELIEEQRANALSSGLGSLYAFVIPDSSTHINTDWLGAVLRSAPISNYDLSIRGGNEKLRYALSGGYFNQDGVVLGTNFKRYNLRINTDYEATPRLKIGNSLSLSRSVYQRVPGEDDGRSVIRVSLYKAVVLPVYNGDGSYYVGDPAGYSNPVMVATQDKMATGINSVIGNVYGEYQLLKGFNFRTTWGVDFSGLKDDAYKSATDLSLASGISNYSQYLTTINENTLNYKFAVKDKHHFNTLLGYSIQQRRAESTMASASNFSTGSITTINAAGTLVGASSFNSASGIESMFSRIGYDFNNKYLVELSLRNDGSSKFGKNNKYALFPAASVGWRVSDEPFLKRLKALSDLKIRASIGKTGNDNIGDYRSQGVYATGRNYNGYAGVAPSDLPNADLKWETTTQYNAGVDASFFDARLSFSVDAYIKKTKDLLLDVELPSSAGIRSSLQNVGSTENRGVELNINTINISAKQFKWSSNFNISFNKNVITGLAGGGKEIIISKGGNIQGASNPLSILKVGDAIGAFYGWHTSGVYAYSADNKKGIRDLSSTGYLFRGGDEIFEDRNGDGIIDNNDRVIIGNALPKFTGGFSNNLSYKGFELNVFTQFSYGNQIYNGSRAVVENMYAFAAAGTGVLKRWRKEGDVTNVPRADHGDPGNNRRASERWIEDGSYLRIKTVTLGYNLSPAITQKMKIQSLRFYVTAQNLFTLTSYTGWDPEVSAFGSSVTDLGIDYGNYPQCRTFTLGATLGF</sequence>
<dbReference type="InterPro" id="IPR023996">
    <property type="entry name" value="TonB-dep_OMP_SusC/RagA"/>
</dbReference>
<feature type="domain" description="Secretin/TonB short N-terminal" evidence="13">
    <location>
        <begin position="46"/>
        <end position="97"/>
    </location>
</feature>
<dbReference type="PROSITE" id="PS52016">
    <property type="entry name" value="TONB_DEPENDENT_REC_3"/>
    <property type="match status" value="1"/>
</dbReference>
<keyword evidence="9 10" id="KW-0998">Cell outer membrane</keyword>
<dbReference type="AlphaFoldDB" id="A0A2P8HCH5"/>
<keyword evidence="8 10" id="KW-0472">Membrane</keyword>
<dbReference type="RefSeq" id="WP_158267153.1">
    <property type="nucleotide sequence ID" value="NZ_PYAW01000007.1"/>
</dbReference>
<comment type="similarity">
    <text evidence="10 11">Belongs to the TonB-dependent receptor family.</text>
</comment>
<evidence type="ECO:0000256" key="3">
    <source>
        <dbReference type="ARBA" id="ARBA00022452"/>
    </source>
</evidence>
<keyword evidence="4" id="KW-0410">Iron transport</keyword>
<comment type="caution">
    <text evidence="14">The sequence shown here is derived from an EMBL/GenBank/DDBJ whole genome shotgun (WGS) entry which is preliminary data.</text>
</comment>
<evidence type="ECO:0000256" key="9">
    <source>
        <dbReference type="ARBA" id="ARBA00023237"/>
    </source>
</evidence>
<evidence type="ECO:0000256" key="1">
    <source>
        <dbReference type="ARBA" id="ARBA00004571"/>
    </source>
</evidence>
<dbReference type="Pfam" id="PF00593">
    <property type="entry name" value="TonB_dep_Rec_b-barrel"/>
    <property type="match status" value="1"/>
</dbReference>
<dbReference type="GO" id="GO:0009279">
    <property type="term" value="C:cell outer membrane"/>
    <property type="evidence" value="ECO:0007669"/>
    <property type="project" value="UniProtKB-SubCell"/>
</dbReference>
<organism evidence="14 15">
    <name type="scientific">Chitinophaga niastensis</name>
    <dbReference type="NCBI Taxonomy" id="536980"/>
    <lineage>
        <taxon>Bacteria</taxon>
        <taxon>Pseudomonadati</taxon>
        <taxon>Bacteroidota</taxon>
        <taxon>Chitinophagia</taxon>
        <taxon>Chitinophagales</taxon>
        <taxon>Chitinophagaceae</taxon>
        <taxon>Chitinophaga</taxon>
    </lineage>
</organism>
<keyword evidence="7 11" id="KW-0798">TonB box</keyword>
<evidence type="ECO:0000256" key="2">
    <source>
        <dbReference type="ARBA" id="ARBA00022448"/>
    </source>
</evidence>
<dbReference type="InterPro" id="IPR000531">
    <property type="entry name" value="Beta-barrel_TonB"/>
</dbReference>
<keyword evidence="5 10" id="KW-0812">Transmembrane</keyword>
<evidence type="ECO:0000256" key="12">
    <source>
        <dbReference type="SAM" id="SignalP"/>
    </source>
</evidence>
<dbReference type="EMBL" id="PYAW01000007">
    <property type="protein sequence ID" value="PSL43918.1"/>
    <property type="molecule type" value="Genomic_DNA"/>
</dbReference>
<dbReference type="InterPro" id="IPR036942">
    <property type="entry name" value="Beta-barrel_TonB_sf"/>
</dbReference>
<keyword evidence="3 10" id="KW-1134">Transmembrane beta strand</keyword>
<evidence type="ECO:0000259" key="13">
    <source>
        <dbReference type="SMART" id="SM00965"/>
    </source>
</evidence>
<feature type="signal peptide" evidence="12">
    <location>
        <begin position="1"/>
        <end position="21"/>
    </location>
</feature>
<comment type="subcellular location">
    <subcellularLocation>
        <location evidence="1 10">Cell outer membrane</location>
        <topology evidence="1 10">Multi-pass membrane protein</topology>
    </subcellularLocation>
</comment>
<gene>
    <name evidence="14" type="ORF">CLV51_107230</name>
</gene>
<dbReference type="Pfam" id="PF07715">
    <property type="entry name" value="Plug"/>
    <property type="match status" value="1"/>
</dbReference>
<dbReference type="OrthoDB" id="9768177at2"/>
<dbReference type="InterPro" id="IPR037066">
    <property type="entry name" value="Plug_dom_sf"/>
</dbReference>
<evidence type="ECO:0000313" key="14">
    <source>
        <dbReference type="EMBL" id="PSL43918.1"/>
    </source>
</evidence>